<dbReference type="EMBL" id="UZAM01011927">
    <property type="protein sequence ID" value="VDP19053.1"/>
    <property type="molecule type" value="Genomic_DNA"/>
</dbReference>
<sequence>MRASMQTSNRLRATHLNSKQTDLAAWPSDFVSVVVVLPHDIAVIVANRCDCWISSLSHLHRRKDHPIGDANRWSNSTRCSPIVRCNVLVPEHLRWPPDMTGVAGVLETGYAGNVSAPIFLPSTCDHYTFR</sequence>
<dbReference type="Proteomes" id="UP000270296">
    <property type="component" value="Unassembled WGS sequence"/>
</dbReference>
<dbReference type="WBParaSite" id="SBAD_0000906801-mRNA-1">
    <property type="protein sequence ID" value="SBAD_0000906801-mRNA-1"/>
    <property type="gene ID" value="SBAD_0000906801"/>
</dbReference>
<protein>
    <submittedName>
        <fullName evidence="1 3">Uncharacterized protein</fullName>
    </submittedName>
</protein>
<evidence type="ECO:0000313" key="3">
    <source>
        <dbReference type="WBParaSite" id="SBAD_0000906801-mRNA-1"/>
    </source>
</evidence>
<accession>A0A183IYQ5</accession>
<evidence type="ECO:0000313" key="1">
    <source>
        <dbReference type="EMBL" id="VDP19053.1"/>
    </source>
</evidence>
<keyword evidence="2" id="KW-1185">Reference proteome</keyword>
<name>A0A183IYQ5_9BILA</name>
<dbReference type="AlphaFoldDB" id="A0A183IYQ5"/>
<reference evidence="3" key="1">
    <citation type="submission" date="2016-06" db="UniProtKB">
        <authorList>
            <consortium name="WormBaseParasite"/>
        </authorList>
    </citation>
    <scope>IDENTIFICATION</scope>
</reference>
<evidence type="ECO:0000313" key="2">
    <source>
        <dbReference type="Proteomes" id="UP000270296"/>
    </source>
</evidence>
<reference evidence="1 2" key="2">
    <citation type="submission" date="2018-11" db="EMBL/GenBank/DDBJ databases">
        <authorList>
            <consortium name="Pathogen Informatics"/>
        </authorList>
    </citation>
    <scope>NUCLEOTIDE SEQUENCE [LARGE SCALE GENOMIC DNA]</scope>
</reference>
<organism evidence="3">
    <name type="scientific">Soboliphyme baturini</name>
    <dbReference type="NCBI Taxonomy" id="241478"/>
    <lineage>
        <taxon>Eukaryota</taxon>
        <taxon>Metazoa</taxon>
        <taxon>Ecdysozoa</taxon>
        <taxon>Nematoda</taxon>
        <taxon>Enoplea</taxon>
        <taxon>Dorylaimia</taxon>
        <taxon>Dioctophymatida</taxon>
        <taxon>Dioctophymatoidea</taxon>
        <taxon>Soboliphymatidae</taxon>
        <taxon>Soboliphyme</taxon>
    </lineage>
</organism>
<proteinExistence type="predicted"/>
<gene>
    <name evidence="1" type="ORF">SBAD_LOCUS8753</name>
</gene>